<evidence type="ECO:0000313" key="1">
    <source>
        <dbReference type="EMBL" id="AES73054.1"/>
    </source>
</evidence>
<protein>
    <submittedName>
        <fullName evidence="1 2">Uncharacterized protein</fullName>
    </submittedName>
</protein>
<accession>G7J3V9</accession>
<evidence type="ECO:0000313" key="3">
    <source>
        <dbReference type="Proteomes" id="UP000002051"/>
    </source>
</evidence>
<reference evidence="2" key="3">
    <citation type="submission" date="2015-04" db="UniProtKB">
        <authorList>
            <consortium name="EnsemblPlants"/>
        </authorList>
    </citation>
    <scope>IDENTIFICATION</scope>
    <source>
        <strain evidence="2">cv. Jemalong A17</strain>
    </source>
</reference>
<dbReference type="PaxDb" id="3880-AES73054"/>
<dbReference type="HOGENOM" id="CLU_2375997_0_0_1"/>
<sequence>MLEFSVSNSTAKKCIGQKECEAFKAWGLENCAQVMLEDSVRWRNSEKLSAKKLGIVDLKQRPSDALISTTDVELLKRAWRNEKAAPLRFFVLNLI</sequence>
<proteinExistence type="predicted"/>
<dbReference type="Proteomes" id="UP000002051">
    <property type="component" value="Chromosome 3"/>
</dbReference>
<reference evidence="1 3" key="2">
    <citation type="journal article" date="2014" name="BMC Genomics">
        <title>An improved genome release (version Mt4.0) for the model legume Medicago truncatula.</title>
        <authorList>
            <person name="Tang H."/>
            <person name="Krishnakumar V."/>
            <person name="Bidwell S."/>
            <person name="Rosen B."/>
            <person name="Chan A."/>
            <person name="Zhou S."/>
            <person name="Gentzbittel L."/>
            <person name="Childs K.L."/>
            <person name="Yandell M."/>
            <person name="Gundlach H."/>
            <person name="Mayer K.F."/>
            <person name="Schwartz D.C."/>
            <person name="Town C.D."/>
        </authorList>
    </citation>
    <scope>GENOME REANNOTATION</scope>
    <source>
        <strain evidence="2 3">cv. Jemalong A17</strain>
    </source>
</reference>
<organism evidence="1 3">
    <name type="scientific">Medicago truncatula</name>
    <name type="common">Barrel medic</name>
    <name type="synonym">Medicago tribuloides</name>
    <dbReference type="NCBI Taxonomy" id="3880"/>
    <lineage>
        <taxon>Eukaryota</taxon>
        <taxon>Viridiplantae</taxon>
        <taxon>Streptophyta</taxon>
        <taxon>Embryophyta</taxon>
        <taxon>Tracheophyta</taxon>
        <taxon>Spermatophyta</taxon>
        <taxon>Magnoliopsida</taxon>
        <taxon>eudicotyledons</taxon>
        <taxon>Gunneridae</taxon>
        <taxon>Pentapetalae</taxon>
        <taxon>rosids</taxon>
        <taxon>fabids</taxon>
        <taxon>Fabales</taxon>
        <taxon>Fabaceae</taxon>
        <taxon>Papilionoideae</taxon>
        <taxon>50 kb inversion clade</taxon>
        <taxon>NPAAA clade</taxon>
        <taxon>Hologalegina</taxon>
        <taxon>IRL clade</taxon>
        <taxon>Trifolieae</taxon>
        <taxon>Medicago</taxon>
    </lineage>
</organism>
<name>G7J3V9_MEDTR</name>
<keyword evidence="3" id="KW-1185">Reference proteome</keyword>
<evidence type="ECO:0000313" key="2">
    <source>
        <dbReference type="EnsemblPlants" id="AES73054"/>
    </source>
</evidence>
<dbReference type="EMBL" id="CM001219">
    <property type="protein sequence ID" value="AES73054.1"/>
    <property type="molecule type" value="Genomic_DNA"/>
</dbReference>
<reference evidence="1 3" key="1">
    <citation type="journal article" date="2011" name="Nature">
        <title>The Medicago genome provides insight into the evolution of rhizobial symbioses.</title>
        <authorList>
            <person name="Young N.D."/>
            <person name="Debelle F."/>
            <person name="Oldroyd G.E."/>
            <person name="Geurts R."/>
            <person name="Cannon S.B."/>
            <person name="Udvardi M.K."/>
            <person name="Benedito V.A."/>
            <person name="Mayer K.F."/>
            <person name="Gouzy J."/>
            <person name="Schoof H."/>
            <person name="Van de Peer Y."/>
            <person name="Proost S."/>
            <person name="Cook D.R."/>
            <person name="Meyers B.C."/>
            <person name="Spannagl M."/>
            <person name="Cheung F."/>
            <person name="De Mita S."/>
            <person name="Krishnakumar V."/>
            <person name="Gundlach H."/>
            <person name="Zhou S."/>
            <person name="Mudge J."/>
            <person name="Bharti A.K."/>
            <person name="Murray J.D."/>
            <person name="Naoumkina M.A."/>
            <person name="Rosen B."/>
            <person name="Silverstein K.A."/>
            <person name="Tang H."/>
            <person name="Rombauts S."/>
            <person name="Zhao P.X."/>
            <person name="Zhou P."/>
            <person name="Barbe V."/>
            <person name="Bardou P."/>
            <person name="Bechner M."/>
            <person name="Bellec A."/>
            <person name="Berger A."/>
            <person name="Berges H."/>
            <person name="Bidwell S."/>
            <person name="Bisseling T."/>
            <person name="Choisne N."/>
            <person name="Couloux A."/>
            <person name="Denny R."/>
            <person name="Deshpande S."/>
            <person name="Dai X."/>
            <person name="Doyle J.J."/>
            <person name="Dudez A.M."/>
            <person name="Farmer A.D."/>
            <person name="Fouteau S."/>
            <person name="Franken C."/>
            <person name="Gibelin C."/>
            <person name="Gish J."/>
            <person name="Goldstein S."/>
            <person name="Gonzalez A.J."/>
            <person name="Green P.J."/>
            <person name="Hallab A."/>
            <person name="Hartog M."/>
            <person name="Hua A."/>
            <person name="Humphray S.J."/>
            <person name="Jeong D.H."/>
            <person name="Jing Y."/>
            <person name="Jocker A."/>
            <person name="Kenton S.M."/>
            <person name="Kim D.J."/>
            <person name="Klee K."/>
            <person name="Lai H."/>
            <person name="Lang C."/>
            <person name="Lin S."/>
            <person name="Macmil S.L."/>
            <person name="Magdelenat G."/>
            <person name="Matthews L."/>
            <person name="McCorrison J."/>
            <person name="Monaghan E.L."/>
            <person name="Mun J.H."/>
            <person name="Najar F.Z."/>
            <person name="Nicholson C."/>
            <person name="Noirot C."/>
            <person name="O'Bleness M."/>
            <person name="Paule C.R."/>
            <person name="Poulain J."/>
            <person name="Prion F."/>
            <person name="Qin B."/>
            <person name="Qu C."/>
            <person name="Retzel E.F."/>
            <person name="Riddle C."/>
            <person name="Sallet E."/>
            <person name="Samain S."/>
            <person name="Samson N."/>
            <person name="Sanders I."/>
            <person name="Saurat O."/>
            <person name="Scarpelli C."/>
            <person name="Schiex T."/>
            <person name="Segurens B."/>
            <person name="Severin A.J."/>
            <person name="Sherrier D.J."/>
            <person name="Shi R."/>
            <person name="Sims S."/>
            <person name="Singer S.R."/>
            <person name="Sinharoy S."/>
            <person name="Sterck L."/>
            <person name="Viollet A."/>
            <person name="Wang B.B."/>
            <person name="Wang K."/>
            <person name="Wang M."/>
            <person name="Wang X."/>
            <person name="Warfsmann J."/>
            <person name="Weissenbach J."/>
            <person name="White D.D."/>
            <person name="White J.D."/>
            <person name="Wiley G.B."/>
            <person name="Wincker P."/>
            <person name="Xing Y."/>
            <person name="Yang L."/>
            <person name="Yao Z."/>
            <person name="Ying F."/>
            <person name="Zhai J."/>
            <person name="Zhou L."/>
            <person name="Zuber A."/>
            <person name="Denarie J."/>
            <person name="Dixon R.A."/>
            <person name="May G.D."/>
            <person name="Schwartz D.C."/>
            <person name="Rogers J."/>
            <person name="Quetier F."/>
            <person name="Town C.D."/>
            <person name="Roe B.A."/>
        </authorList>
    </citation>
    <scope>NUCLEOTIDE SEQUENCE [LARGE SCALE GENOMIC DNA]</scope>
    <source>
        <strain evidence="1">A17</strain>
        <strain evidence="2 3">cv. Jemalong A17</strain>
    </source>
</reference>
<dbReference type="AlphaFoldDB" id="G7J3V9"/>
<dbReference type="EnsemblPlants" id="AES73054">
    <property type="protein sequence ID" value="AES73054"/>
    <property type="gene ID" value="MTR_3g099160"/>
</dbReference>
<gene>
    <name evidence="1" type="ordered locus">MTR_3g099160</name>
</gene>